<dbReference type="GO" id="GO:0005886">
    <property type="term" value="C:plasma membrane"/>
    <property type="evidence" value="ECO:0007669"/>
    <property type="project" value="TreeGrafter"/>
</dbReference>
<dbReference type="InterPro" id="IPR020846">
    <property type="entry name" value="MFS_dom"/>
</dbReference>
<dbReference type="PROSITE" id="PS50850">
    <property type="entry name" value="MFS"/>
    <property type="match status" value="1"/>
</dbReference>
<feature type="domain" description="Major facilitator superfamily (MFS) profile" evidence="6">
    <location>
        <begin position="49"/>
        <end position="487"/>
    </location>
</feature>
<evidence type="ECO:0000256" key="4">
    <source>
        <dbReference type="ARBA" id="ARBA00023136"/>
    </source>
</evidence>
<dbReference type="InterPro" id="IPR011701">
    <property type="entry name" value="MFS"/>
</dbReference>
<organism evidence="7 8">
    <name type="scientific">Microthyrium microscopicum</name>
    <dbReference type="NCBI Taxonomy" id="703497"/>
    <lineage>
        <taxon>Eukaryota</taxon>
        <taxon>Fungi</taxon>
        <taxon>Dikarya</taxon>
        <taxon>Ascomycota</taxon>
        <taxon>Pezizomycotina</taxon>
        <taxon>Dothideomycetes</taxon>
        <taxon>Dothideomycetes incertae sedis</taxon>
        <taxon>Microthyriales</taxon>
        <taxon>Microthyriaceae</taxon>
        <taxon>Microthyrium</taxon>
    </lineage>
</organism>
<dbReference type="OrthoDB" id="2585655at2759"/>
<protein>
    <submittedName>
        <fullName evidence="7">MFS transporter-like protein</fullName>
    </submittedName>
</protein>
<feature type="transmembrane region" description="Helical" evidence="5">
    <location>
        <begin position="49"/>
        <end position="69"/>
    </location>
</feature>
<feature type="transmembrane region" description="Helical" evidence="5">
    <location>
        <begin position="203"/>
        <end position="224"/>
    </location>
</feature>
<dbReference type="SUPFAM" id="SSF103473">
    <property type="entry name" value="MFS general substrate transporter"/>
    <property type="match status" value="1"/>
</dbReference>
<sequence>MPLGIWEDKYMAMPPGTVELDAKFSSELPQPSDDPNDPLNWSELWKNSVLMILSISVAVVIALGPMVTPGLPTVAKQYGVSMDEVSEDLLGAMQFAAGGALVFVAAFATIYGKRAFFVTSVFLLIGTCVWGFFAKSLKSLLVMRIIQGMSTAPIEALVTPTVADLFFVHQRGSRLALWHMMVSAGAGLGHVLSGFIIQYLGFHWTFGMSAICFGVIAPFFIFVVSETTYIRPKSAYEKNYQVEKIEYTETTEEVPPPKRSYVQSLSLYNGKFSNEPFLKLLVKPAPLLLFPAVIFSTVVNGFHLAGLIAMGLLSVTILKDEPYNLQPAALGMVSIPNLVVGLIFAPIAGYLCDWLAQFLARRNNGIFEPEYRLLLMIIAVPISTVSFIGYGLAVERKASIAWILFYSSLQAVATPFASQAALTYVLDCHPRDSNPAFVAINFFKTIFIFVITSKASGWLEHFGPRNLFNALAAINLVVSCFTVPGYVFGKRFRSYLARSKLAQKIATE</sequence>
<evidence type="ECO:0000256" key="3">
    <source>
        <dbReference type="ARBA" id="ARBA00022989"/>
    </source>
</evidence>
<feature type="transmembrane region" description="Helical" evidence="5">
    <location>
        <begin position="175"/>
        <end position="197"/>
    </location>
</feature>
<reference evidence="7" key="1">
    <citation type="journal article" date="2020" name="Stud. Mycol.">
        <title>101 Dothideomycetes genomes: a test case for predicting lifestyles and emergence of pathogens.</title>
        <authorList>
            <person name="Haridas S."/>
            <person name="Albert R."/>
            <person name="Binder M."/>
            <person name="Bloem J."/>
            <person name="Labutti K."/>
            <person name="Salamov A."/>
            <person name="Andreopoulos B."/>
            <person name="Baker S."/>
            <person name="Barry K."/>
            <person name="Bills G."/>
            <person name="Bluhm B."/>
            <person name="Cannon C."/>
            <person name="Castanera R."/>
            <person name="Culley D."/>
            <person name="Daum C."/>
            <person name="Ezra D."/>
            <person name="Gonzalez J."/>
            <person name="Henrissat B."/>
            <person name="Kuo A."/>
            <person name="Liang C."/>
            <person name="Lipzen A."/>
            <person name="Lutzoni F."/>
            <person name="Magnuson J."/>
            <person name="Mondo S."/>
            <person name="Nolan M."/>
            <person name="Ohm R."/>
            <person name="Pangilinan J."/>
            <person name="Park H.-J."/>
            <person name="Ramirez L."/>
            <person name="Alfaro M."/>
            <person name="Sun H."/>
            <person name="Tritt A."/>
            <person name="Yoshinaga Y."/>
            <person name="Zwiers L.-H."/>
            <person name="Turgeon B."/>
            <person name="Goodwin S."/>
            <person name="Spatafora J."/>
            <person name="Crous P."/>
            <person name="Grigoriev I."/>
        </authorList>
    </citation>
    <scope>NUCLEOTIDE SEQUENCE</scope>
    <source>
        <strain evidence="7">CBS 115976</strain>
    </source>
</reference>
<dbReference type="PRINTS" id="PR01036">
    <property type="entry name" value="TCRTETB"/>
</dbReference>
<evidence type="ECO:0000313" key="8">
    <source>
        <dbReference type="Proteomes" id="UP000799302"/>
    </source>
</evidence>
<comment type="subcellular location">
    <subcellularLocation>
        <location evidence="1">Membrane</location>
        <topology evidence="1">Multi-pass membrane protein</topology>
    </subcellularLocation>
</comment>
<dbReference type="Proteomes" id="UP000799302">
    <property type="component" value="Unassembled WGS sequence"/>
</dbReference>
<feature type="transmembrane region" description="Helical" evidence="5">
    <location>
        <begin position="329"/>
        <end position="352"/>
    </location>
</feature>
<keyword evidence="3 5" id="KW-1133">Transmembrane helix</keyword>
<feature type="transmembrane region" description="Helical" evidence="5">
    <location>
        <begin position="115"/>
        <end position="133"/>
    </location>
</feature>
<dbReference type="PANTHER" id="PTHR23502:SF20">
    <property type="entry name" value="TRANSPORTER, PUTATIVE (AFU_ORTHOLOGUE AFUA_6G13880)-RELATED"/>
    <property type="match status" value="1"/>
</dbReference>
<feature type="transmembrane region" description="Helical" evidence="5">
    <location>
        <begin position="89"/>
        <end position="108"/>
    </location>
</feature>
<dbReference type="Pfam" id="PF07690">
    <property type="entry name" value="MFS_1"/>
    <property type="match status" value="1"/>
</dbReference>
<evidence type="ECO:0000259" key="6">
    <source>
        <dbReference type="PROSITE" id="PS50850"/>
    </source>
</evidence>
<keyword evidence="8" id="KW-1185">Reference proteome</keyword>
<feature type="transmembrane region" description="Helical" evidence="5">
    <location>
        <begin position="145"/>
        <end position="168"/>
    </location>
</feature>
<keyword evidence="4 5" id="KW-0472">Membrane</keyword>
<dbReference type="InterPro" id="IPR036259">
    <property type="entry name" value="MFS_trans_sf"/>
</dbReference>
<dbReference type="Gene3D" id="1.20.1250.20">
    <property type="entry name" value="MFS general substrate transporter like domains"/>
    <property type="match status" value="1"/>
</dbReference>
<feature type="transmembrane region" description="Helical" evidence="5">
    <location>
        <begin position="373"/>
        <end position="393"/>
    </location>
</feature>
<dbReference type="PANTHER" id="PTHR23502">
    <property type="entry name" value="MAJOR FACILITATOR SUPERFAMILY"/>
    <property type="match status" value="1"/>
</dbReference>
<dbReference type="AlphaFoldDB" id="A0A6A6U1B5"/>
<dbReference type="GO" id="GO:0022857">
    <property type="term" value="F:transmembrane transporter activity"/>
    <property type="evidence" value="ECO:0007669"/>
    <property type="project" value="InterPro"/>
</dbReference>
<feature type="transmembrane region" description="Helical" evidence="5">
    <location>
        <begin position="436"/>
        <end position="455"/>
    </location>
</feature>
<keyword evidence="2 5" id="KW-0812">Transmembrane</keyword>
<feature type="transmembrane region" description="Helical" evidence="5">
    <location>
        <begin position="399"/>
        <end position="424"/>
    </location>
</feature>
<proteinExistence type="predicted"/>
<evidence type="ECO:0000256" key="2">
    <source>
        <dbReference type="ARBA" id="ARBA00022692"/>
    </source>
</evidence>
<evidence type="ECO:0000313" key="7">
    <source>
        <dbReference type="EMBL" id="KAF2665063.1"/>
    </source>
</evidence>
<evidence type="ECO:0000256" key="1">
    <source>
        <dbReference type="ARBA" id="ARBA00004141"/>
    </source>
</evidence>
<accession>A0A6A6U1B5</accession>
<feature type="transmembrane region" description="Helical" evidence="5">
    <location>
        <begin position="287"/>
        <end position="317"/>
    </location>
</feature>
<feature type="transmembrane region" description="Helical" evidence="5">
    <location>
        <begin position="467"/>
        <end position="488"/>
    </location>
</feature>
<gene>
    <name evidence="7" type="ORF">BT63DRAFT_392424</name>
</gene>
<evidence type="ECO:0000256" key="5">
    <source>
        <dbReference type="SAM" id="Phobius"/>
    </source>
</evidence>
<name>A0A6A6U1B5_9PEZI</name>
<dbReference type="EMBL" id="MU004241">
    <property type="protein sequence ID" value="KAF2665063.1"/>
    <property type="molecule type" value="Genomic_DNA"/>
</dbReference>